<proteinExistence type="predicted"/>
<keyword evidence="1" id="KW-0812">Transmembrane</keyword>
<reference evidence="2 3" key="1">
    <citation type="journal article" date="2011" name="J. Bacteriol.">
        <title>Genome sequence of the mercury-methylating strain Desulfovibrio desulfuricans ND132.</title>
        <authorList>
            <person name="Brown S.D."/>
            <person name="Gilmour C.C."/>
            <person name="Kucken A.M."/>
            <person name="Wall J.D."/>
            <person name="Elias D.A."/>
            <person name="Brandt C.C."/>
            <person name="Podar M."/>
            <person name="Chertkov O."/>
            <person name="Held B."/>
            <person name="Bruce D.C."/>
            <person name="Detter J.C."/>
            <person name="Tapia R."/>
            <person name="Han C.S."/>
            <person name="Goodwin L.A."/>
            <person name="Cheng J.F."/>
            <person name="Pitluck S."/>
            <person name="Woyke T."/>
            <person name="Mikhailova N."/>
            <person name="Ivanova N.N."/>
            <person name="Han J."/>
            <person name="Lucas S."/>
            <person name="Lapidus A.L."/>
            <person name="Land M.L."/>
            <person name="Hauser L.J."/>
            <person name="Palumbo A.V."/>
        </authorList>
    </citation>
    <scope>NUCLEOTIDE SEQUENCE [LARGE SCALE GENOMIC DNA]</scope>
    <source>
        <strain evidence="2 3">ND132</strain>
    </source>
</reference>
<dbReference type="OrthoDB" id="5183548at2"/>
<feature type="transmembrane region" description="Helical" evidence="1">
    <location>
        <begin position="32"/>
        <end position="52"/>
    </location>
</feature>
<feature type="transmembrane region" description="Helical" evidence="1">
    <location>
        <begin position="179"/>
        <end position="198"/>
    </location>
</feature>
<accession>F0JC31</accession>
<dbReference type="eggNOG" id="ENOG5032KP4">
    <property type="taxonomic scope" value="Bacteria"/>
</dbReference>
<dbReference type="Proteomes" id="UP000007845">
    <property type="component" value="Chromosome"/>
</dbReference>
<sequence>MCAVPVQLVVAMLWRCSYPPFIVSLPQPTKGLVLTLITVVGTAIVAYSTFVLVGKSVGPPTPMLIQYSILSIVVTFWMVPLMQGWPLKLFLKNPLLLGAGTLVACYVIAYALFRWLFDFSFLAGAPVYVETLDPKGLVNAWSAISFFVTLSCAILVLALSEMTLVTKLIGKRSEGVVKIVATLIVLCLGLACWNLFVKGFGMDTVVYLVKIPVCFIFGVFLADSLMQHRLFASMGQPRRGLSLALLSAVYAFVMYYVYAAVAPFLAGVPLPSGSPTYDLELWLANALLSITFPVIVAMTEYFEFWPIRR</sequence>
<feature type="transmembrane region" description="Helical" evidence="1">
    <location>
        <begin position="243"/>
        <end position="261"/>
    </location>
</feature>
<feature type="transmembrane region" description="Helical" evidence="1">
    <location>
        <begin position="204"/>
        <end position="222"/>
    </location>
</feature>
<feature type="transmembrane region" description="Helical" evidence="1">
    <location>
        <begin position="94"/>
        <end position="117"/>
    </location>
</feature>
<gene>
    <name evidence="2" type="ORF">DND132_2401</name>
</gene>
<evidence type="ECO:0000313" key="2">
    <source>
        <dbReference type="EMBL" id="EGB15604.1"/>
    </source>
</evidence>
<dbReference type="RefSeq" id="WP_014323030.1">
    <property type="nucleotide sequence ID" value="NC_016803.1"/>
</dbReference>
<evidence type="ECO:0000256" key="1">
    <source>
        <dbReference type="SAM" id="Phobius"/>
    </source>
</evidence>
<feature type="transmembrane region" description="Helical" evidence="1">
    <location>
        <begin position="281"/>
        <end position="302"/>
    </location>
</feature>
<dbReference type="KEGG" id="ddn:DND132_2401"/>
<dbReference type="EMBL" id="CP003220">
    <property type="protein sequence ID" value="EGB15604.1"/>
    <property type="molecule type" value="Genomic_DNA"/>
</dbReference>
<keyword evidence="1" id="KW-1133">Transmembrane helix</keyword>
<evidence type="ECO:0000313" key="3">
    <source>
        <dbReference type="Proteomes" id="UP000007845"/>
    </source>
</evidence>
<dbReference type="HOGENOM" id="CLU_899339_0_0_7"/>
<organism evidence="2 3">
    <name type="scientific">Pseudodesulfovibrio mercurii</name>
    <dbReference type="NCBI Taxonomy" id="641491"/>
    <lineage>
        <taxon>Bacteria</taxon>
        <taxon>Pseudomonadati</taxon>
        <taxon>Thermodesulfobacteriota</taxon>
        <taxon>Desulfovibrionia</taxon>
        <taxon>Desulfovibrionales</taxon>
        <taxon>Desulfovibrionaceae</taxon>
    </lineage>
</organism>
<feature type="transmembrane region" description="Helical" evidence="1">
    <location>
        <begin position="137"/>
        <end position="159"/>
    </location>
</feature>
<keyword evidence="3" id="KW-1185">Reference proteome</keyword>
<keyword evidence="1" id="KW-0472">Membrane</keyword>
<protein>
    <submittedName>
        <fullName evidence="2">Uncharacterized protein</fullName>
    </submittedName>
</protein>
<feature type="transmembrane region" description="Helical" evidence="1">
    <location>
        <begin position="64"/>
        <end position="82"/>
    </location>
</feature>
<name>F0JC31_9BACT</name>
<dbReference type="AlphaFoldDB" id="F0JC31"/>